<dbReference type="InterPro" id="IPR011990">
    <property type="entry name" value="TPR-like_helical_dom_sf"/>
</dbReference>
<dbReference type="InterPro" id="IPR011009">
    <property type="entry name" value="Kinase-like_dom_sf"/>
</dbReference>
<dbReference type="Pfam" id="PF13432">
    <property type="entry name" value="TPR_16"/>
    <property type="match status" value="2"/>
</dbReference>
<keyword evidence="1 3" id="KW-0547">Nucleotide-binding</keyword>
<dbReference type="GO" id="GO:0005524">
    <property type="term" value="F:ATP binding"/>
    <property type="evidence" value="ECO:0007669"/>
    <property type="project" value="UniProtKB-UniRule"/>
</dbReference>
<dbReference type="InterPro" id="IPR017441">
    <property type="entry name" value="Protein_kinase_ATP_BS"/>
</dbReference>
<evidence type="ECO:0000259" key="6">
    <source>
        <dbReference type="PROSITE" id="PS50011"/>
    </source>
</evidence>
<name>A0A5N5QJA7_9AGAM</name>
<feature type="compositionally biased region" description="Basic and acidic residues" evidence="5">
    <location>
        <begin position="574"/>
        <end position="587"/>
    </location>
</feature>
<dbReference type="PROSITE" id="PS00107">
    <property type="entry name" value="PROTEIN_KINASE_ATP"/>
    <property type="match status" value="1"/>
</dbReference>
<gene>
    <name evidence="7" type="ORF">CTheo_5168</name>
</gene>
<dbReference type="SMART" id="SM00220">
    <property type="entry name" value="S_TKc"/>
    <property type="match status" value="1"/>
</dbReference>
<feature type="region of interest" description="Disordered" evidence="5">
    <location>
        <begin position="562"/>
        <end position="587"/>
    </location>
</feature>
<keyword evidence="2 3" id="KW-0067">ATP-binding</keyword>
<feature type="coiled-coil region" evidence="4">
    <location>
        <begin position="712"/>
        <end position="739"/>
    </location>
</feature>
<feature type="domain" description="Protein kinase" evidence="6">
    <location>
        <begin position="46"/>
        <end position="319"/>
    </location>
</feature>
<accession>A0A5N5QJA7</accession>
<dbReference type="OrthoDB" id="4062651at2759"/>
<dbReference type="InterPro" id="IPR019734">
    <property type="entry name" value="TPR_rpt"/>
</dbReference>
<keyword evidence="7" id="KW-0418">Kinase</keyword>
<dbReference type="Proteomes" id="UP000383932">
    <property type="component" value="Unassembled WGS sequence"/>
</dbReference>
<evidence type="ECO:0000313" key="7">
    <source>
        <dbReference type="EMBL" id="KAB5591377.1"/>
    </source>
</evidence>
<dbReference type="PROSITE" id="PS00108">
    <property type="entry name" value="PROTEIN_KINASE_ST"/>
    <property type="match status" value="1"/>
</dbReference>
<dbReference type="EMBL" id="SSOP01000108">
    <property type="protein sequence ID" value="KAB5591377.1"/>
    <property type="molecule type" value="Genomic_DNA"/>
</dbReference>
<dbReference type="Pfam" id="PF00069">
    <property type="entry name" value="Pkinase"/>
    <property type="match status" value="1"/>
</dbReference>
<evidence type="ECO:0000313" key="8">
    <source>
        <dbReference type="Proteomes" id="UP000383932"/>
    </source>
</evidence>
<feature type="binding site" evidence="3">
    <location>
        <position position="76"/>
    </location>
    <ligand>
        <name>ATP</name>
        <dbReference type="ChEBI" id="CHEBI:30616"/>
    </ligand>
</feature>
<dbReference type="AlphaFoldDB" id="A0A5N5QJA7"/>
<dbReference type="SMART" id="SM00028">
    <property type="entry name" value="TPR"/>
    <property type="match status" value="5"/>
</dbReference>
<organism evidence="7 8">
    <name type="scientific">Ceratobasidium theobromae</name>
    <dbReference type="NCBI Taxonomy" id="1582974"/>
    <lineage>
        <taxon>Eukaryota</taxon>
        <taxon>Fungi</taxon>
        <taxon>Dikarya</taxon>
        <taxon>Basidiomycota</taxon>
        <taxon>Agaricomycotina</taxon>
        <taxon>Agaricomycetes</taxon>
        <taxon>Cantharellales</taxon>
        <taxon>Ceratobasidiaceae</taxon>
        <taxon>Ceratobasidium</taxon>
    </lineage>
</organism>
<dbReference type="PANTHER" id="PTHR44329">
    <property type="entry name" value="SERINE/THREONINE-PROTEIN KINASE TNNI3K-RELATED"/>
    <property type="match status" value="1"/>
</dbReference>
<evidence type="ECO:0000256" key="4">
    <source>
        <dbReference type="SAM" id="Coils"/>
    </source>
</evidence>
<dbReference type="SUPFAM" id="SSF56112">
    <property type="entry name" value="Protein kinase-like (PK-like)"/>
    <property type="match status" value="1"/>
</dbReference>
<evidence type="ECO:0000256" key="5">
    <source>
        <dbReference type="SAM" id="MobiDB-lite"/>
    </source>
</evidence>
<keyword evidence="8" id="KW-1185">Reference proteome</keyword>
<dbReference type="Gene3D" id="1.10.510.10">
    <property type="entry name" value="Transferase(Phosphotransferase) domain 1"/>
    <property type="match status" value="1"/>
</dbReference>
<dbReference type="PANTHER" id="PTHR44329:SF298">
    <property type="entry name" value="MIXED LINEAGE KINASE DOMAIN-LIKE PROTEIN"/>
    <property type="match status" value="1"/>
</dbReference>
<dbReference type="Gene3D" id="1.25.40.10">
    <property type="entry name" value="Tetratricopeptide repeat domain"/>
    <property type="match status" value="2"/>
</dbReference>
<dbReference type="InterPro" id="IPR008271">
    <property type="entry name" value="Ser/Thr_kinase_AS"/>
</dbReference>
<dbReference type="PROSITE" id="PS50011">
    <property type="entry name" value="PROTEIN_KINASE_DOM"/>
    <property type="match status" value="1"/>
</dbReference>
<dbReference type="InterPro" id="IPR000719">
    <property type="entry name" value="Prot_kinase_dom"/>
</dbReference>
<proteinExistence type="predicted"/>
<sequence>MMRSLGRIFKRSRKDSPSLPPDTGGPSTHQGPGSPKRKLLNYTGCLIKRDPIGKGGFATVHLAELTFEPPRLVAVKSILIDGQVSERLRGDVERRLEREIHTWSHFDHENIVELLATCTDFNARSELNFKCLVMEYCEKGDMKTLEGAANGLLHMHNHNPPFVHGDIKAKNILVDGNQRAQICDFGLSRVQKSTSGARSGYTTATFAGSVRWMSPELVRYDQGGGSTAGFTRESDVWAFGCVILEAVTKGQPYGYLDDDIKVVGALLYKKLPWTSSSRQSATGPVDEGLWNIASRCWKQKPSQRLKMAQTLAQLRNLRVSSERDRAARTATQGHSSEWSQACSHEESADRAWKNGEWESAISNFSAAIDNFQKGKFPRKVAWCTYRLGLAHLDNDNIPEAERYLREAENLYSDLDKPRLQARPRQLLARIERLRDNAQRSKELLVSELNEAHERGWPEVRGWCLLELARTELALDNHREAQRLLEEALAISIAVDSANRTMEGRALEGMSQLVGIASLSVCLMRCRRALDCFREVRWPHMERVVETRIADLQALAPEVEEISIGHSSTSSEPLKGTKEKRYSRQQSRDLELAGNKAWRNGDWSLAITSFTEAAEAYRRIGAVRSTAYCTYQTGLALIDDENLTEAETHLKEAEQMFSELGDARLQVRPRQLLGRLERLRGDSQKSKAMLNTEIQNCRSKGWFELVGWLELDLALTEVELNDLQEARRLLEDALEIAIESSNKSMEGRALEGLSRLTTLFPQDLCKLRCDRAIVCFQEVQWPYMVRTVQDWRTLLQSVRDGISG</sequence>
<evidence type="ECO:0000256" key="1">
    <source>
        <dbReference type="ARBA" id="ARBA00022741"/>
    </source>
</evidence>
<protein>
    <submittedName>
        <fullName evidence="7">Serine/threonine-protein kinase CTR1</fullName>
    </submittedName>
</protein>
<reference evidence="7 8" key="1">
    <citation type="journal article" date="2019" name="Fungal Biol. Biotechnol.">
        <title>Draft genome sequence of fastidious pathogen Ceratobasidium theobromae, which causes vascular-streak dieback in Theobroma cacao.</title>
        <authorList>
            <person name="Ali S.S."/>
            <person name="Asman A."/>
            <person name="Shao J."/>
            <person name="Firmansyah A.P."/>
            <person name="Susilo A.W."/>
            <person name="Rosmana A."/>
            <person name="McMahon P."/>
            <person name="Junaid M."/>
            <person name="Guest D."/>
            <person name="Kheng T.Y."/>
            <person name="Meinhardt L.W."/>
            <person name="Bailey B.A."/>
        </authorList>
    </citation>
    <scope>NUCLEOTIDE SEQUENCE [LARGE SCALE GENOMIC DNA]</scope>
    <source>
        <strain evidence="7 8">CT2</strain>
    </source>
</reference>
<dbReference type="GO" id="GO:0004674">
    <property type="term" value="F:protein serine/threonine kinase activity"/>
    <property type="evidence" value="ECO:0007669"/>
    <property type="project" value="TreeGrafter"/>
</dbReference>
<feature type="region of interest" description="Disordered" evidence="5">
    <location>
        <begin position="1"/>
        <end position="36"/>
    </location>
</feature>
<dbReference type="SUPFAM" id="SSF48452">
    <property type="entry name" value="TPR-like"/>
    <property type="match status" value="2"/>
</dbReference>
<evidence type="ECO:0000256" key="2">
    <source>
        <dbReference type="ARBA" id="ARBA00022840"/>
    </source>
</evidence>
<keyword evidence="4" id="KW-0175">Coiled coil</keyword>
<feature type="coiled-coil region" evidence="4">
    <location>
        <begin position="427"/>
        <end position="487"/>
    </location>
</feature>
<comment type="caution">
    <text evidence="7">The sequence shown here is derived from an EMBL/GenBank/DDBJ whole genome shotgun (WGS) entry which is preliminary data.</text>
</comment>
<dbReference type="Pfam" id="PF13374">
    <property type="entry name" value="TPR_10"/>
    <property type="match status" value="2"/>
</dbReference>
<keyword evidence="7" id="KW-0808">Transferase</keyword>
<evidence type="ECO:0000256" key="3">
    <source>
        <dbReference type="PROSITE-ProRule" id="PRU10141"/>
    </source>
</evidence>
<dbReference type="InterPro" id="IPR051681">
    <property type="entry name" value="Ser/Thr_Kinases-Pseudokinases"/>
</dbReference>